<comment type="pathway">
    <text evidence="2">Cofactor biosynthesis; biotin biosynthesis.</text>
</comment>
<dbReference type="EMBL" id="CADIJS010000003">
    <property type="protein sequence ID" value="CAB3709199.1"/>
    <property type="molecule type" value="Genomic_DNA"/>
</dbReference>
<evidence type="ECO:0000256" key="3">
    <source>
        <dbReference type="ARBA" id="ARBA00010008"/>
    </source>
</evidence>
<reference evidence="14 15" key="1">
    <citation type="submission" date="2020-04" db="EMBL/GenBank/DDBJ databases">
        <authorList>
            <person name="De Canck E."/>
        </authorList>
    </citation>
    <scope>NUCLEOTIDE SEQUENCE [LARGE SCALE GENOMIC DNA]</scope>
    <source>
        <strain evidence="14 15">LMG 1873</strain>
    </source>
</reference>
<protein>
    <recommendedName>
        <fullName evidence="5">8-amino-7-oxononanoate synthase</fullName>
        <ecNumber evidence="5">2.3.1.47</ecNumber>
    </recommendedName>
    <alternativeName>
        <fullName evidence="9">7-keto-8-amino-pelargonic acid synthase</fullName>
    </alternativeName>
    <alternativeName>
        <fullName evidence="10">8-amino-7-ketopelargonate synthase</fullName>
    </alternativeName>
</protein>
<keyword evidence="7" id="KW-0093">Biotin biosynthesis</keyword>
<comment type="caution">
    <text evidence="14">The sequence shown here is derived from an EMBL/GenBank/DDBJ whole genome shotgun (WGS) entry which is preliminary data.</text>
</comment>
<dbReference type="PROSITE" id="PS00599">
    <property type="entry name" value="AA_TRANSFER_CLASS_2"/>
    <property type="match status" value="1"/>
</dbReference>
<evidence type="ECO:0000256" key="6">
    <source>
        <dbReference type="ARBA" id="ARBA00022679"/>
    </source>
</evidence>
<sequence length="434" mass="45626">MAFLASRTPENAVRASTTMARILRLGTGIPLARPLPERSMSKLDSLFFSELAAADTRRVRRRLRTATAAPPGRIVVNGAPVLNFSSNDYLGLSKHPLLIERAGQWAARHGAGAQASRLVCGNLDLHEQVEAKLARLKGTEAALLLASGWQANAAVLPALLRAAANLGDIELYADKLNHASLHQGCQAAGVKQIRFRHNDLDHLQSLLAARAELGAGKPVSRFIVTESVFSMDGDRTDVVRLAELADRYQAFVYLDEAHATGVLGPGGMGLAGLAPGRIDLAMGTFSKALGGFGAYVAGSRALCDYLINTCSGFIYTTALPPAVLGAMDAALDLVPTLDAERARLAASGDQLRAALRDMGLDTGDSSTQIVPALVGDEARALDMAAKLERLGLLAVAIRPPTVPAGTSRLRLTLSAAHSDADVAQLIDGIKAVLA</sequence>
<keyword evidence="14" id="KW-0012">Acyltransferase</keyword>
<dbReference type="GO" id="GO:0008710">
    <property type="term" value="F:8-amino-7-oxononanoate synthase activity"/>
    <property type="evidence" value="ECO:0007669"/>
    <property type="project" value="UniProtKB-EC"/>
</dbReference>
<dbReference type="Gene3D" id="3.90.1150.10">
    <property type="entry name" value="Aspartate Aminotransferase, domain 1"/>
    <property type="match status" value="1"/>
</dbReference>
<evidence type="ECO:0000256" key="8">
    <source>
        <dbReference type="ARBA" id="ARBA00022898"/>
    </source>
</evidence>
<dbReference type="Gene3D" id="3.40.640.10">
    <property type="entry name" value="Type I PLP-dependent aspartate aminotransferase-like (Major domain)"/>
    <property type="match status" value="1"/>
</dbReference>
<dbReference type="Proteomes" id="UP000494116">
    <property type="component" value="Unassembled WGS sequence"/>
</dbReference>
<dbReference type="InterPro" id="IPR001917">
    <property type="entry name" value="Aminotrans_II_pyridoxalP_BS"/>
</dbReference>
<evidence type="ECO:0000256" key="4">
    <source>
        <dbReference type="ARBA" id="ARBA00011738"/>
    </source>
</evidence>
<comment type="similarity">
    <text evidence="3">Belongs to the class-II pyridoxal-phosphate-dependent aminotransferase family. BioF subfamily.</text>
</comment>
<dbReference type="PANTHER" id="PTHR13693">
    <property type="entry name" value="CLASS II AMINOTRANSFERASE/8-AMINO-7-OXONONANOATE SYNTHASE"/>
    <property type="match status" value="1"/>
</dbReference>
<gene>
    <name evidence="14" type="primary">bioF_2</name>
    <name evidence="14" type="ORF">LMG1873_03070</name>
</gene>
<dbReference type="PANTHER" id="PTHR13693:SF100">
    <property type="entry name" value="8-AMINO-7-OXONONANOATE SYNTHASE"/>
    <property type="match status" value="1"/>
</dbReference>
<name>A0ABM8KYI9_9BURK</name>
<feature type="domain" description="Aminotransferase class I/classII large" evidence="13">
    <location>
        <begin position="80"/>
        <end position="429"/>
    </location>
</feature>
<keyword evidence="15" id="KW-1185">Reference proteome</keyword>
<evidence type="ECO:0000256" key="11">
    <source>
        <dbReference type="ARBA" id="ARBA00047715"/>
    </source>
</evidence>
<evidence type="ECO:0000256" key="2">
    <source>
        <dbReference type="ARBA" id="ARBA00004746"/>
    </source>
</evidence>
<dbReference type="CDD" id="cd06454">
    <property type="entry name" value="KBL_like"/>
    <property type="match status" value="1"/>
</dbReference>
<dbReference type="Pfam" id="PF00155">
    <property type="entry name" value="Aminotran_1_2"/>
    <property type="match status" value="1"/>
</dbReference>
<evidence type="ECO:0000313" key="14">
    <source>
        <dbReference type="EMBL" id="CAB3709199.1"/>
    </source>
</evidence>
<evidence type="ECO:0000313" key="15">
    <source>
        <dbReference type="Proteomes" id="UP000494116"/>
    </source>
</evidence>
<dbReference type="InterPro" id="IPR015424">
    <property type="entry name" value="PyrdxlP-dep_Trfase"/>
</dbReference>
<evidence type="ECO:0000259" key="13">
    <source>
        <dbReference type="Pfam" id="PF00155"/>
    </source>
</evidence>
<comment type="subunit">
    <text evidence="4">Homodimer.</text>
</comment>
<keyword evidence="8 12" id="KW-0663">Pyridoxal phosphate</keyword>
<dbReference type="SUPFAM" id="SSF53383">
    <property type="entry name" value="PLP-dependent transferases"/>
    <property type="match status" value="1"/>
</dbReference>
<keyword evidence="6 14" id="KW-0808">Transferase</keyword>
<evidence type="ECO:0000256" key="5">
    <source>
        <dbReference type="ARBA" id="ARBA00013187"/>
    </source>
</evidence>
<dbReference type="InterPro" id="IPR050087">
    <property type="entry name" value="AON_synthase_class-II"/>
</dbReference>
<evidence type="ECO:0000256" key="1">
    <source>
        <dbReference type="ARBA" id="ARBA00001933"/>
    </source>
</evidence>
<dbReference type="InterPro" id="IPR004839">
    <property type="entry name" value="Aminotransferase_I/II_large"/>
</dbReference>
<proteinExistence type="inferred from homology"/>
<evidence type="ECO:0000256" key="12">
    <source>
        <dbReference type="RuleBase" id="RU003693"/>
    </source>
</evidence>
<comment type="cofactor">
    <cofactor evidence="1 12">
        <name>pyridoxal 5'-phosphate</name>
        <dbReference type="ChEBI" id="CHEBI:597326"/>
    </cofactor>
</comment>
<evidence type="ECO:0000256" key="9">
    <source>
        <dbReference type="ARBA" id="ARBA00032610"/>
    </source>
</evidence>
<dbReference type="InterPro" id="IPR015422">
    <property type="entry name" value="PyrdxlP-dep_Trfase_small"/>
</dbReference>
<evidence type="ECO:0000256" key="7">
    <source>
        <dbReference type="ARBA" id="ARBA00022756"/>
    </source>
</evidence>
<comment type="catalytic activity">
    <reaction evidence="11">
        <text>6-carboxyhexanoyl-[ACP] + L-alanine + H(+) = (8S)-8-amino-7-oxononanoate + holo-[ACP] + CO2</text>
        <dbReference type="Rhea" id="RHEA:42288"/>
        <dbReference type="Rhea" id="RHEA-COMP:9685"/>
        <dbReference type="Rhea" id="RHEA-COMP:9955"/>
        <dbReference type="ChEBI" id="CHEBI:15378"/>
        <dbReference type="ChEBI" id="CHEBI:16526"/>
        <dbReference type="ChEBI" id="CHEBI:57972"/>
        <dbReference type="ChEBI" id="CHEBI:64479"/>
        <dbReference type="ChEBI" id="CHEBI:78846"/>
        <dbReference type="ChEBI" id="CHEBI:149468"/>
        <dbReference type="EC" id="2.3.1.47"/>
    </reaction>
</comment>
<accession>A0ABM8KYI9</accession>
<dbReference type="InterPro" id="IPR015421">
    <property type="entry name" value="PyrdxlP-dep_Trfase_major"/>
</dbReference>
<dbReference type="EC" id="2.3.1.47" evidence="5"/>
<evidence type="ECO:0000256" key="10">
    <source>
        <dbReference type="ARBA" id="ARBA00033381"/>
    </source>
</evidence>
<organism evidence="14 15">
    <name type="scientific">Achromobacter piechaudii</name>
    <dbReference type="NCBI Taxonomy" id="72556"/>
    <lineage>
        <taxon>Bacteria</taxon>
        <taxon>Pseudomonadati</taxon>
        <taxon>Pseudomonadota</taxon>
        <taxon>Betaproteobacteria</taxon>
        <taxon>Burkholderiales</taxon>
        <taxon>Alcaligenaceae</taxon>
        <taxon>Achromobacter</taxon>
    </lineage>
</organism>